<reference evidence="1 2" key="1">
    <citation type="submission" date="2016-10" db="EMBL/GenBank/DDBJ databases">
        <authorList>
            <person name="de Groot N.N."/>
        </authorList>
    </citation>
    <scope>NUCLEOTIDE SEQUENCE [LARGE SCALE GENOMIC DNA]</scope>
    <source>
        <strain evidence="1 2">DSM 23842</strain>
    </source>
</reference>
<dbReference type="Proteomes" id="UP000198846">
    <property type="component" value="Unassembled WGS sequence"/>
</dbReference>
<proteinExistence type="predicted"/>
<evidence type="ECO:0000313" key="1">
    <source>
        <dbReference type="EMBL" id="SEA72990.1"/>
    </source>
</evidence>
<protein>
    <submittedName>
        <fullName evidence="1">Uncharacterized protein</fullName>
    </submittedName>
</protein>
<dbReference type="AlphaFoldDB" id="A0A1H4DKM8"/>
<dbReference type="EMBL" id="FNQK01000039">
    <property type="protein sequence ID" value="SEA72990.1"/>
    <property type="molecule type" value="Genomic_DNA"/>
</dbReference>
<accession>A0A1H4DKM8</accession>
<keyword evidence="2" id="KW-1185">Reference proteome</keyword>
<evidence type="ECO:0000313" key="2">
    <source>
        <dbReference type="Proteomes" id="UP000198846"/>
    </source>
</evidence>
<dbReference type="RefSeq" id="WP_218138677.1">
    <property type="nucleotide sequence ID" value="NZ_FNQK01000039.1"/>
</dbReference>
<dbReference type="STRING" id="283786.SAMN04487990_1391"/>
<sequence length="259" mass="29866">MNVIKKVMQFIIHGVAMGIRESQNLQKSDTNPTHTQIAKDDMENPLHLLAGNLARIAVADIGKQFTQAKLGRTSEIEVIDLAKEYLSHPADVNWMDVTTMKWASTYIGSINNAENKGFLEAFQKKHHEHKEGLNENAHEFLEKISESIGELKKFYEKAKDMEKDLEISDTINESIDYIKQKIKLLMAKLIAYIFIIGLLTQCNGQQMKAKSTGMKSQIEKFNKQMHRLEFREEKLFYNDKHVKLDQSMAYYEAVFGKDY</sequence>
<organism evidence="1 2">
    <name type="scientific">Bizionia paragorgiae</name>
    <dbReference type="NCBI Taxonomy" id="283786"/>
    <lineage>
        <taxon>Bacteria</taxon>
        <taxon>Pseudomonadati</taxon>
        <taxon>Bacteroidota</taxon>
        <taxon>Flavobacteriia</taxon>
        <taxon>Flavobacteriales</taxon>
        <taxon>Flavobacteriaceae</taxon>
        <taxon>Bizionia</taxon>
    </lineage>
</organism>
<name>A0A1H4DKM8_BIZPA</name>
<feature type="non-terminal residue" evidence="1">
    <location>
        <position position="259"/>
    </location>
</feature>
<gene>
    <name evidence="1" type="ORF">SAMN04487990_1391</name>
</gene>